<dbReference type="Pfam" id="PF13439">
    <property type="entry name" value="Glyco_transf_4"/>
    <property type="match status" value="1"/>
</dbReference>
<evidence type="ECO:0000259" key="1">
    <source>
        <dbReference type="Pfam" id="PF00534"/>
    </source>
</evidence>
<reference evidence="4" key="1">
    <citation type="journal article" date="2019" name="Int. J. Syst. Evol. Microbiol.">
        <title>The Global Catalogue of Microorganisms (GCM) 10K type strain sequencing project: providing services to taxonomists for standard genome sequencing and annotation.</title>
        <authorList>
            <consortium name="The Broad Institute Genomics Platform"/>
            <consortium name="The Broad Institute Genome Sequencing Center for Infectious Disease"/>
            <person name="Wu L."/>
            <person name="Ma J."/>
        </authorList>
    </citation>
    <scope>NUCLEOTIDE SEQUENCE [LARGE SCALE GENOMIC DNA]</scope>
    <source>
        <strain evidence="4">KCTC 32141</strain>
    </source>
</reference>
<keyword evidence="3" id="KW-0808">Transferase</keyword>
<comment type="caution">
    <text evidence="3">The sequence shown here is derived from an EMBL/GenBank/DDBJ whole genome shotgun (WGS) entry which is preliminary data.</text>
</comment>
<dbReference type="Pfam" id="PF00534">
    <property type="entry name" value="Glycos_transf_1"/>
    <property type="match status" value="1"/>
</dbReference>
<dbReference type="InterPro" id="IPR028098">
    <property type="entry name" value="Glyco_trans_4-like_N"/>
</dbReference>
<name>A0ABW5WN10_9FLAO</name>
<dbReference type="InterPro" id="IPR001296">
    <property type="entry name" value="Glyco_trans_1"/>
</dbReference>
<gene>
    <name evidence="3" type="ORF">ACFS5M_07910</name>
</gene>
<keyword evidence="4" id="KW-1185">Reference proteome</keyword>
<dbReference type="PANTHER" id="PTHR12526">
    <property type="entry name" value="GLYCOSYLTRANSFERASE"/>
    <property type="match status" value="1"/>
</dbReference>
<proteinExistence type="predicted"/>
<keyword evidence="3" id="KW-0328">Glycosyltransferase</keyword>
<evidence type="ECO:0000313" key="4">
    <source>
        <dbReference type="Proteomes" id="UP001597533"/>
    </source>
</evidence>
<accession>A0ABW5WN10</accession>
<dbReference type="Gene3D" id="3.40.50.2000">
    <property type="entry name" value="Glycogen Phosphorylase B"/>
    <property type="match status" value="2"/>
</dbReference>
<dbReference type="Proteomes" id="UP001597533">
    <property type="component" value="Unassembled WGS sequence"/>
</dbReference>
<organism evidence="3 4">
    <name type="scientific">Lacinutrix iliipiscaria</name>
    <dbReference type="NCBI Taxonomy" id="1230532"/>
    <lineage>
        <taxon>Bacteria</taxon>
        <taxon>Pseudomonadati</taxon>
        <taxon>Bacteroidota</taxon>
        <taxon>Flavobacteriia</taxon>
        <taxon>Flavobacteriales</taxon>
        <taxon>Flavobacteriaceae</taxon>
        <taxon>Lacinutrix</taxon>
    </lineage>
</organism>
<dbReference type="GO" id="GO:0016757">
    <property type="term" value="F:glycosyltransferase activity"/>
    <property type="evidence" value="ECO:0007669"/>
    <property type="project" value="UniProtKB-KW"/>
</dbReference>
<protein>
    <submittedName>
        <fullName evidence="3">Glycosyltransferase</fullName>
        <ecNumber evidence="3">2.4.-.-</ecNumber>
    </submittedName>
</protein>
<dbReference type="EC" id="2.4.-.-" evidence="3"/>
<dbReference type="PANTHER" id="PTHR12526:SF630">
    <property type="entry name" value="GLYCOSYLTRANSFERASE"/>
    <property type="match status" value="1"/>
</dbReference>
<feature type="domain" description="Glycosyltransferase subfamily 4-like N-terminal" evidence="2">
    <location>
        <begin position="18"/>
        <end position="174"/>
    </location>
</feature>
<dbReference type="CDD" id="cd03811">
    <property type="entry name" value="GT4_GT28_WabH-like"/>
    <property type="match status" value="1"/>
</dbReference>
<dbReference type="RefSeq" id="WP_183487642.1">
    <property type="nucleotide sequence ID" value="NZ_JBHUOV010000002.1"/>
</dbReference>
<dbReference type="SUPFAM" id="SSF53756">
    <property type="entry name" value="UDP-Glycosyltransferase/glycogen phosphorylase"/>
    <property type="match status" value="1"/>
</dbReference>
<feature type="domain" description="Glycosyl transferase family 1" evidence="1">
    <location>
        <begin position="185"/>
        <end position="323"/>
    </location>
</feature>
<sequence>MSQQKIKITFLIPSLAAGGAERILSFVAKNINKEKFDTTLLVIGFEKDTVYDVEGLHVKYFNKSRVLKAIFPVIKYLRTEKPDIVLSSIFHLNTLMSFLSIGFPKIKFIAREANVLSVLAQHGTDNKLNFSKFFIVKAYQLIDCLICQSKDMQNDMVANYNVPRNKTALINNPITSATLPKTDIRKSNEPLQIITVGRLSKEKGHERIIDVLSQLDFPFHYYMIGDGIEKEKLLNKIDQKGLTKNVTHIEYTKDVESFLRKSDVFLQGSYSEGFPNSLIESCVVGTPIIAFKAPGGIDEIIENGKNGYIVDSIEDCINHLTQIYTDFNFFPQQVNQIVTERFNSKKIINQYENLFLKLTTNHAI</sequence>
<dbReference type="EMBL" id="JBHUOV010000002">
    <property type="protein sequence ID" value="MFD2823590.1"/>
    <property type="molecule type" value="Genomic_DNA"/>
</dbReference>
<evidence type="ECO:0000313" key="3">
    <source>
        <dbReference type="EMBL" id="MFD2823590.1"/>
    </source>
</evidence>
<evidence type="ECO:0000259" key="2">
    <source>
        <dbReference type="Pfam" id="PF13439"/>
    </source>
</evidence>